<evidence type="ECO:0000313" key="1">
    <source>
        <dbReference type="EMBL" id="KKM99266.1"/>
    </source>
</evidence>
<proteinExistence type="predicted"/>
<protein>
    <submittedName>
        <fullName evidence="1">Uncharacterized protein</fullName>
    </submittedName>
</protein>
<reference evidence="1" key="1">
    <citation type="journal article" date="2015" name="Nature">
        <title>Complex archaea that bridge the gap between prokaryotes and eukaryotes.</title>
        <authorList>
            <person name="Spang A."/>
            <person name="Saw J.H."/>
            <person name="Jorgensen S.L."/>
            <person name="Zaremba-Niedzwiedzka K."/>
            <person name="Martijn J."/>
            <person name="Lind A.E."/>
            <person name="van Eijk R."/>
            <person name="Schleper C."/>
            <person name="Guy L."/>
            <person name="Ettema T.J."/>
        </authorList>
    </citation>
    <scope>NUCLEOTIDE SEQUENCE</scope>
</reference>
<dbReference type="AlphaFoldDB" id="A0A0F9MJ91"/>
<name>A0A0F9MJ91_9ZZZZ</name>
<sequence>MLDMHRDILVLGCLTKTKMDEKDLLKKVIEKERKFRTQDFLAPYTNQTKTAIVKMDGLNYKFRIVTQGSEEGLGIFRPIDPNCALLKKAASWEMRREYFDALPSLHVILSYETDQGWVAFPMNIESTQKKFALVGEVVVKSVSDAERFDVITARFDGVHFWYDELFVGSDAIKSQAMRDCFDPKLHPDTMRQSLDIIKGITPEDQQAFELAISSWKVFTRMSTEAMIKKVLSDGGGALGSYVVRDVNIEIKWKSASGKDYTTLVDKSSLDVVSAGICLDDEDTKFNLRDMPYIVNKGESEAAIYIMPVRHIDFEGAGSV</sequence>
<comment type="caution">
    <text evidence="1">The sequence shown here is derived from an EMBL/GenBank/DDBJ whole genome shotgun (WGS) entry which is preliminary data.</text>
</comment>
<gene>
    <name evidence="1" type="ORF">LCGC14_1149600</name>
</gene>
<accession>A0A0F9MJ91</accession>
<dbReference type="EMBL" id="LAZR01005517">
    <property type="protein sequence ID" value="KKM99266.1"/>
    <property type="molecule type" value="Genomic_DNA"/>
</dbReference>
<organism evidence="1">
    <name type="scientific">marine sediment metagenome</name>
    <dbReference type="NCBI Taxonomy" id="412755"/>
    <lineage>
        <taxon>unclassified sequences</taxon>
        <taxon>metagenomes</taxon>
        <taxon>ecological metagenomes</taxon>
    </lineage>
</organism>